<keyword evidence="2" id="KW-0175">Coiled coil</keyword>
<dbReference type="Proteomes" id="UP000887540">
    <property type="component" value="Unplaced"/>
</dbReference>
<feature type="region of interest" description="Disordered" evidence="3">
    <location>
        <begin position="1"/>
        <end position="24"/>
    </location>
</feature>
<reference evidence="5" key="1">
    <citation type="submission" date="2022-11" db="UniProtKB">
        <authorList>
            <consortium name="WormBaseParasite"/>
        </authorList>
    </citation>
    <scope>IDENTIFICATION</scope>
</reference>
<organism evidence="4 5">
    <name type="scientific">Acrobeloides nanus</name>
    <dbReference type="NCBI Taxonomy" id="290746"/>
    <lineage>
        <taxon>Eukaryota</taxon>
        <taxon>Metazoa</taxon>
        <taxon>Ecdysozoa</taxon>
        <taxon>Nematoda</taxon>
        <taxon>Chromadorea</taxon>
        <taxon>Rhabditida</taxon>
        <taxon>Tylenchina</taxon>
        <taxon>Cephalobomorpha</taxon>
        <taxon>Cephaloboidea</taxon>
        <taxon>Cephalobidae</taxon>
        <taxon>Acrobeloides</taxon>
    </lineage>
</organism>
<dbReference type="AlphaFoldDB" id="A0A914ELK9"/>
<dbReference type="InterPro" id="IPR022894">
    <property type="entry name" value="Oligoribonuclease"/>
</dbReference>
<keyword evidence="1" id="KW-0378">Hydrolase</keyword>
<accession>A0A914ELK9</accession>
<name>A0A914ELK9_9BILA</name>
<dbReference type="PANTHER" id="PTHR11046">
    <property type="entry name" value="OLIGORIBONUCLEASE, MITOCHONDRIAL"/>
    <property type="match status" value="1"/>
</dbReference>
<feature type="coiled-coil region" evidence="2">
    <location>
        <begin position="616"/>
        <end position="695"/>
    </location>
</feature>
<sequence length="831" mass="96472">METDQTDDDSDSSEPESIEAELDEDIESLKRSLNKYRMRASRSKASNKKLKEKWKKANITQLQKQIAKLMRENESLKEKIDSMKQNLKTVVQEKEKCRLQLYRNTLAKKKAIEMNIPDNKIPLVIEVILRRLANRRPNCLPSEATVRRSSHSAGVLAAKQLTSLMEKIVQGKETVVMFSDETTKGPDKFMTFMAKSPVQDPILLGIKPVVSKKADQQLATLLKILEEIEENSEFEHLANEIVEAIQISMGDRASTQKKFNDIFKSYRETIIESKGLIEEMSEEQKEKLMTFTSIQCQQHILSDMTMAVLSSFIEHEEELSSIKEHVRKREPKVMTLLRHMSSLISERTGPRHGLYSSWLTYANSNGVLKPKLPSFKGHRFFITFTLSEHLNEIRHDYVKFIETQKLYSEKAEVAEVYALLTNELVISHLKILAFINITIVSAFLCYSKNSRSKYDTVHWAPELLAWINQVISKPEIIFEDMSHPFVNGFLNEEITMESYGKRMDLILLQETISDDFVTALAIAFQSAHNHICHHLKDFLEGGKFQTEFYEQHLKAAPTSNNLAEGCFGFLDYLKTTRPNMSLCRLEIQSLLKKNKSINFLKSLSSASLEELANACRKEARVYVSKFKKSLDQLEQQKLEKLQMEREQRQEKERTGQEEAEKYTNQMINKGLWNSIDKLQEKLNNLCRDEDKWNELAFQLLYRKTVMNQNEPAKKFTLTRMGKKLLVEELYEKLAYLINEDHKFENVQDDLVGSRFSHRFRTTSDLSTLDREEENGTIFDIYKGTICKAVRSTPTTSIIYYLQYDNYVNEIYAFPKYSLDKDIIEQSIVFDE</sequence>
<evidence type="ECO:0000313" key="4">
    <source>
        <dbReference type="Proteomes" id="UP000887540"/>
    </source>
</evidence>
<dbReference type="GO" id="GO:0000175">
    <property type="term" value="F:3'-5'-RNA exonuclease activity"/>
    <property type="evidence" value="ECO:0007669"/>
    <property type="project" value="InterPro"/>
</dbReference>
<protein>
    <submittedName>
        <fullName evidence="5">Uncharacterized protein</fullName>
    </submittedName>
</protein>
<evidence type="ECO:0000256" key="3">
    <source>
        <dbReference type="SAM" id="MobiDB-lite"/>
    </source>
</evidence>
<keyword evidence="1" id="KW-0540">Nuclease</keyword>
<evidence type="ECO:0000256" key="1">
    <source>
        <dbReference type="ARBA" id="ARBA00022722"/>
    </source>
</evidence>
<evidence type="ECO:0000256" key="2">
    <source>
        <dbReference type="SAM" id="Coils"/>
    </source>
</evidence>
<proteinExistence type="predicted"/>
<dbReference type="WBParaSite" id="ACRNAN_scaffold9070.g22714.t1">
    <property type="protein sequence ID" value="ACRNAN_scaffold9070.g22714.t1"/>
    <property type="gene ID" value="ACRNAN_scaffold9070.g22714"/>
</dbReference>
<keyword evidence="4" id="KW-1185">Reference proteome</keyword>
<evidence type="ECO:0000313" key="5">
    <source>
        <dbReference type="WBParaSite" id="ACRNAN_scaffold9070.g22714.t1"/>
    </source>
</evidence>
<dbReference type="PANTHER" id="PTHR11046:SF27">
    <property type="entry name" value="PROTEIN CBG26503"/>
    <property type="match status" value="1"/>
</dbReference>